<feature type="region of interest" description="Disordered" evidence="1">
    <location>
        <begin position="514"/>
        <end position="831"/>
    </location>
</feature>
<feature type="compositionally biased region" description="Low complexity" evidence="1">
    <location>
        <begin position="351"/>
        <end position="366"/>
    </location>
</feature>
<feature type="region of interest" description="Disordered" evidence="1">
    <location>
        <begin position="351"/>
        <end position="378"/>
    </location>
</feature>
<gene>
    <name evidence="2" type="ORF">GE061_008754</name>
</gene>
<feature type="compositionally biased region" description="Polar residues" evidence="1">
    <location>
        <begin position="1059"/>
        <end position="1068"/>
    </location>
</feature>
<keyword evidence="3" id="KW-1185">Reference proteome</keyword>
<feature type="compositionally biased region" description="Pro residues" evidence="1">
    <location>
        <begin position="107"/>
        <end position="118"/>
    </location>
</feature>
<protein>
    <submittedName>
        <fullName evidence="2">Uncharacterized protein</fullName>
    </submittedName>
</protein>
<feature type="compositionally biased region" description="Polar residues" evidence="1">
    <location>
        <begin position="1014"/>
        <end position="1023"/>
    </location>
</feature>
<feature type="compositionally biased region" description="Polar residues" evidence="1">
    <location>
        <begin position="69"/>
        <end position="80"/>
    </location>
</feature>
<sequence>MPSNIVGNPNVYKATLQGSKSHPDSKSTQQGSSSFQNATPVGPEKATTALPNVTGTQEEYDSTPKLSECETQSSGEVLSSAVNAEIDADCDWTDNVLESGKAQEIPLLPPQLPQPTKKPTPKPKISDYFLATPKSGANSSKITTQRPTNVRNASSDSNSVSSDVKNTGISKHSDKTDSLTPSKRYTSFEGVLEQESLKSRADENSFQPNRHSMGAKANDRIQAGSSRPPQDGGNTSISRVQCENTWKACDPQPRSRDLNPVMTERIERPKAALKPIMTDAGSKMSRNVISRFPADGNQSDALEGNRFGRPQVEKVHSGLDESTNARDSTSRRNVDEIFNKVRRNLNSAVSLSVSTSRSRSTFGGSLWDQPPKDNPGIRAELVMNSGKSASVNKNPWRDCQIRPASSAVQSNLQDQSPACRDAPSDSAKHRNIHLKSPEEPASQDTAEDGRNLDQKQPSKSSRNPKKRWCAEAQQQSENFPSQEDVADFESGQLQSSANISRNTLKDATISDCGLLSTRTPSSNAAADSEDAFDSRPLQSTRNPCRNAVEFKPLQAKRNPSKHAVDSKDAVDSVQLQRTRNPPRHSAKTVAYSEDAVDSKPLQSTRNPCRNAVDSEPLRSNRNSSKAAVDSEDSVNFEPSQSSRNPSRNSSKAAVNSEDAVNSEPSQSSRNPSRNSSKAAVNSEDAVDSRQLRSTGNPFRNAAADSEDTVYSKPLQSARNSSKAAVDSEDAVNSEPSQSSRNPSRNSSKAAVNSEDAVDSRQLRSTGNPFRNAAADSEDAVYSKPLQSARNPSRNSSKAAVGSEDAVDSRRLQSTRNPSGYPASSETVSNRPEIAVSSPTYAQNGQISIKDVRKASVDGEHGGELQKPAPNSAINPKQSSISKARMKARNFSSQEAASELLQNSGHSSRNPASFEGTLNLGIAGDSTMLPHQGLGNSTNCSAPMWDLGDQISLSLASMDKELTNEEIDQIIASAMEIKQSYPSNQQLSGEIQKPELAKSSNEPRKDFDEHDDARNLQNPSTSFDSAERVHNLNSETKRVEESTWESQSISESSDVGSQSTHSRSAATNQLREDSDIGSNLGDIKTPLLPPFVEAFPTTSASSLGKKYEDRNQNGGRQESQKTLQSTGFKQPAQRKPLNPIHQHPSGVKNNPNLSRTRPKPVTRRRRIFPMETSTVRRKRSGAPSAHEVFVTAAELDAHAAAEGHIVCSMSEACASLSFASSAALSHHQAMVHQAPAQTTAVQRLAAQVERLPQTFGNYPPPPAAYGGPPPFSIPPAPYSGPKLGSQVVLTPMSAPVVSAPPQPNLPNLPGIQVTKRPAPPPVDSSPSKMIRGEDNVPSIRLPDSITLVKSQPAAPPQNAVADMLATRGITMVASGSRAGQAPVASIQPVTPAKRLPNVPSAISIVPSRSQPGVS</sequence>
<feature type="region of interest" description="Disordered" evidence="1">
    <location>
        <begin position="982"/>
        <end position="1081"/>
    </location>
</feature>
<accession>A0A8S9WNM2</accession>
<feature type="compositionally biased region" description="Low complexity" evidence="1">
    <location>
        <begin position="1043"/>
        <end position="1058"/>
    </location>
</feature>
<feature type="region of interest" description="Disordered" evidence="1">
    <location>
        <begin position="95"/>
        <end position="237"/>
    </location>
</feature>
<feature type="compositionally biased region" description="Polar residues" evidence="1">
    <location>
        <begin position="1111"/>
        <end position="1127"/>
    </location>
</feature>
<feature type="compositionally biased region" description="Basic and acidic residues" evidence="1">
    <location>
        <begin position="1024"/>
        <end position="1040"/>
    </location>
</feature>
<evidence type="ECO:0000313" key="3">
    <source>
        <dbReference type="Proteomes" id="UP000466442"/>
    </source>
</evidence>
<dbReference type="EMBL" id="WIXP02000017">
    <property type="protein sequence ID" value="KAF6197788.1"/>
    <property type="molecule type" value="Genomic_DNA"/>
</dbReference>
<feature type="compositionally biased region" description="Polar residues" evidence="1">
    <location>
        <begin position="889"/>
        <end position="910"/>
    </location>
</feature>
<feature type="compositionally biased region" description="Low complexity" evidence="1">
    <location>
        <begin position="154"/>
        <end position="164"/>
    </location>
</feature>
<feature type="compositionally biased region" description="Polar residues" evidence="1">
    <location>
        <begin position="871"/>
        <end position="881"/>
    </location>
</feature>
<reference evidence="2" key="1">
    <citation type="journal article" date="2021" name="Mol. Ecol. Resour.">
        <title>Apolygus lucorum genome provides insights into omnivorousness and mesophyll feeding.</title>
        <authorList>
            <person name="Liu Y."/>
            <person name="Liu H."/>
            <person name="Wang H."/>
            <person name="Huang T."/>
            <person name="Liu B."/>
            <person name="Yang B."/>
            <person name="Yin L."/>
            <person name="Li B."/>
            <person name="Zhang Y."/>
            <person name="Zhang S."/>
            <person name="Jiang F."/>
            <person name="Zhang X."/>
            <person name="Ren Y."/>
            <person name="Wang B."/>
            <person name="Wang S."/>
            <person name="Lu Y."/>
            <person name="Wu K."/>
            <person name="Fan W."/>
            <person name="Wang G."/>
        </authorList>
    </citation>
    <scope>NUCLEOTIDE SEQUENCE</scope>
    <source>
        <strain evidence="2">12Hb</strain>
    </source>
</reference>
<feature type="region of interest" description="Disordered" evidence="1">
    <location>
        <begin position="295"/>
        <end position="331"/>
    </location>
</feature>
<feature type="compositionally biased region" description="Polar residues" evidence="1">
    <location>
        <begin position="713"/>
        <end position="722"/>
    </location>
</feature>
<feature type="region of interest" description="Disordered" evidence="1">
    <location>
        <begin position="1309"/>
        <end position="1333"/>
    </location>
</feature>
<feature type="compositionally biased region" description="Low complexity" evidence="1">
    <location>
        <begin position="638"/>
        <end position="650"/>
    </location>
</feature>
<comment type="caution">
    <text evidence="2">The sequence shown here is derived from an EMBL/GenBank/DDBJ whole genome shotgun (WGS) entry which is preliminary data.</text>
</comment>
<dbReference type="OrthoDB" id="5982876at2759"/>
<feature type="region of interest" description="Disordered" evidence="1">
    <location>
        <begin position="1"/>
        <end position="80"/>
    </location>
</feature>
<dbReference type="Proteomes" id="UP000466442">
    <property type="component" value="Unassembled WGS sequence"/>
</dbReference>
<proteinExistence type="predicted"/>
<feature type="region of interest" description="Disordered" evidence="1">
    <location>
        <begin position="405"/>
        <end position="489"/>
    </location>
</feature>
<feature type="compositionally biased region" description="Polar residues" evidence="1">
    <location>
        <begin position="406"/>
        <end position="416"/>
    </location>
</feature>
<feature type="region of interest" description="Disordered" evidence="1">
    <location>
        <begin position="1095"/>
        <end position="1165"/>
    </location>
</feature>
<evidence type="ECO:0000313" key="2">
    <source>
        <dbReference type="EMBL" id="KAF6197788.1"/>
    </source>
</evidence>
<organism evidence="2 3">
    <name type="scientific">Apolygus lucorum</name>
    <name type="common">Small green plant bug</name>
    <name type="synonym">Lygocoris lucorum</name>
    <dbReference type="NCBI Taxonomy" id="248454"/>
    <lineage>
        <taxon>Eukaryota</taxon>
        <taxon>Metazoa</taxon>
        <taxon>Ecdysozoa</taxon>
        <taxon>Arthropoda</taxon>
        <taxon>Hexapoda</taxon>
        <taxon>Insecta</taxon>
        <taxon>Pterygota</taxon>
        <taxon>Neoptera</taxon>
        <taxon>Paraneoptera</taxon>
        <taxon>Hemiptera</taxon>
        <taxon>Heteroptera</taxon>
        <taxon>Panheteroptera</taxon>
        <taxon>Cimicomorpha</taxon>
        <taxon>Miridae</taxon>
        <taxon>Mirini</taxon>
        <taxon>Apolygus</taxon>
    </lineage>
</organism>
<feature type="compositionally biased region" description="Polar residues" evidence="1">
    <location>
        <begin position="784"/>
        <end position="797"/>
    </location>
</feature>
<feature type="compositionally biased region" description="Polar residues" evidence="1">
    <location>
        <begin position="811"/>
        <end position="829"/>
    </location>
</feature>
<feature type="compositionally biased region" description="Polar residues" evidence="1">
    <location>
        <begin position="135"/>
        <end position="153"/>
    </location>
</feature>
<feature type="compositionally biased region" description="Low complexity" evidence="1">
    <location>
        <begin position="732"/>
        <end position="747"/>
    </location>
</feature>
<feature type="compositionally biased region" description="Polar residues" evidence="1">
    <location>
        <begin position="516"/>
        <end position="525"/>
    </location>
</feature>
<feature type="region of interest" description="Disordered" evidence="1">
    <location>
        <begin position="855"/>
        <end position="917"/>
    </location>
</feature>
<feature type="compositionally biased region" description="Polar residues" evidence="1">
    <location>
        <begin position="472"/>
        <end position="481"/>
    </location>
</feature>
<feature type="compositionally biased region" description="Polar residues" evidence="1">
    <location>
        <begin position="16"/>
        <end position="39"/>
    </location>
</feature>
<feature type="compositionally biased region" description="Polar residues" evidence="1">
    <location>
        <begin position="223"/>
        <end position="237"/>
    </location>
</feature>
<feature type="compositionally biased region" description="Low complexity" evidence="1">
    <location>
        <begin position="661"/>
        <end position="676"/>
    </location>
</feature>
<feature type="compositionally biased region" description="Basic residues" evidence="1">
    <location>
        <begin position="1155"/>
        <end position="1165"/>
    </location>
</feature>
<evidence type="ECO:0000256" key="1">
    <source>
        <dbReference type="SAM" id="MobiDB-lite"/>
    </source>
</evidence>
<name>A0A8S9WNM2_APOLU</name>
<feature type="compositionally biased region" description="Basic and acidic residues" evidence="1">
    <location>
        <begin position="991"/>
        <end position="1013"/>
    </location>
</feature>